<feature type="compositionally biased region" description="Low complexity" evidence="1">
    <location>
        <begin position="21"/>
        <end position="31"/>
    </location>
</feature>
<proteinExistence type="predicted"/>
<dbReference type="EMBL" id="JAGPYM010000014">
    <property type="protein sequence ID" value="KAH6887593.1"/>
    <property type="molecule type" value="Genomic_DNA"/>
</dbReference>
<evidence type="ECO:0000256" key="1">
    <source>
        <dbReference type="SAM" id="MobiDB-lite"/>
    </source>
</evidence>
<evidence type="ECO:0000313" key="3">
    <source>
        <dbReference type="Proteomes" id="UP000777438"/>
    </source>
</evidence>
<feature type="compositionally biased region" description="Basic and acidic residues" evidence="1">
    <location>
        <begin position="45"/>
        <end position="58"/>
    </location>
</feature>
<dbReference type="Proteomes" id="UP000777438">
    <property type="component" value="Unassembled WGS sequence"/>
</dbReference>
<accession>A0A9P8W4H8</accession>
<keyword evidence="3" id="KW-1185">Reference proteome</keyword>
<sequence length="109" mass="11887">MGLPVFSSEDKQTPQQEKEQQQQQATPSTGATGAGANTGAGVTRPKTEEEKEADRLYEEAMEEDCPKEYAMGVKGQVLFNGLPQFVVVLLYGRQLTRLIPDLSAEKGRG</sequence>
<dbReference type="OrthoDB" id="5105837at2759"/>
<feature type="compositionally biased region" description="Basic and acidic residues" evidence="1">
    <location>
        <begin position="8"/>
        <end position="20"/>
    </location>
</feature>
<organism evidence="2 3">
    <name type="scientific">Thelonectria olida</name>
    <dbReference type="NCBI Taxonomy" id="1576542"/>
    <lineage>
        <taxon>Eukaryota</taxon>
        <taxon>Fungi</taxon>
        <taxon>Dikarya</taxon>
        <taxon>Ascomycota</taxon>
        <taxon>Pezizomycotina</taxon>
        <taxon>Sordariomycetes</taxon>
        <taxon>Hypocreomycetidae</taxon>
        <taxon>Hypocreales</taxon>
        <taxon>Nectriaceae</taxon>
        <taxon>Thelonectria</taxon>
    </lineage>
</organism>
<protein>
    <submittedName>
        <fullName evidence="2">Uncharacterized protein</fullName>
    </submittedName>
</protein>
<comment type="caution">
    <text evidence="2">The sequence shown here is derived from an EMBL/GenBank/DDBJ whole genome shotgun (WGS) entry which is preliminary data.</text>
</comment>
<dbReference type="AlphaFoldDB" id="A0A9P8W4H8"/>
<reference evidence="2 3" key="1">
    <citation type="journal article" date="2021" name="Nat. Commun.">
        <title>Genetic determinants of endophytism in the Arabidopsis root mycobiome.</title>
        <authorList>
            <person name="Mesny F."/>
            <person name="Miyauchi S."/>
            <person name="Thiergart T."/>
            <person name="Pickel B."/>
            <person name="Atanasova L."/>
            <person name="Karlsson M."/>
            <person name="Huettel B."/>
            <person name="Barry K.W."/>
            <person name="Haridas S."/>
            <person name="Chen C."/>
            <person name="Bauer D."/>
            <person name="Andreopoulos W."/>
            <person name="Pangilinan J."/>
            <person name="LaButti K."/>
            <person name="Riley R."/>
            <person name="Lipzen A."/>
            <person name="Clum A."/>
            <person name="Drula E."/>
            <person name="Henrissat B."/>
            <person name="Kohler A."/>
            <person name="Grigoriev I.V."/>
            <person name="Martin F.M."/>
            <person name="Hacquard S."/>
        </authorList>
    </citation>
    <scope>NUCLEOTIDE SEQUENCE [LARGE SCALE GENOMIC DNA]</scope>
    <source>
        <strain evidence="2 3">MPI-CAGE-CH-0241</strain>
    </source>
</reference>
<evidence type="ECO:0000313" key="2">
    <source>
        <dbReference type="EMBL" id="KAH6887593.1"/>
    </source>
</evidence>
<feature type="region of interest" description="Disordered" evidence="1">
    <location>
        <begin position="1"/>
        <end position="59"/>
    </location>
</feature>
<gene>
    <name evidence="2" type="ORF">B0T10DRAFT_607511</name>
</gene>
<name>A0A9P8W4H8_9HYPO</name>